<name>A0AAD9KGP8_RIDPI</name>
<sequence>MSIGTSGGEQPRSIQSELFSFVRFINRTQQTVDLFWINYAGDREKYTTLQPGCQFGVDTFATHPWIFRDAISGKPLRVEGQEVFYPQPWDPGHSRQWKDVFIDLSVYSLKDICKQVVSSHYTSEQLKKLSPVIPSDLLLELLHRDPSVPGYTVSQS</sequence>
<feature type="domain" description="von Hippel-Lindau disease tumour suppressor beta" evidence="2">
    <location>
        <begin position="12"/>
        <end position="88"/>
    </location>
</feature>
<comment type="similarity">
    <text evidence="1">Belongs to the VHL family.</text>
</comment>
<dbReference type="AlphaFoldDB" id="A0AAD9KGP8"/>
<dbReference type="Proteomes" id="UP001209878">
    <property type="component" value="Unassembled WGS sequence"/>
</dbReference>
<dbReference type="Gene3D" id="2.60.40.780">
    <property type="entry name" value="von Hippel-Lindau disease tumour suppressor, beta domain"/>
    <property type="match status" value="1"/>
</dbReference>
<keyword evidence="4" id="KW-1185">Reference proteome</keyword>
<dbReference type="SUPFAM" id="SSF49468">
    <property type="entry name" value="VHL"/>
    <property type="match status" value="1"/>
</dbReference>
<dbReference type="CDD" id="cd05468">
    <property type="entry name" value="pVHL"/>
    <property type="match status" value="1"/>
</dbReference>
<dbReference type="InterPro" id="IPR036208">
    <property type="entry name" value="VHL_sf"/>
</dbReference>
<gene>
    <name evidence="3" type="ORF">NP493_1126g00029</name>
</gene>
<reference evidence="3" key="1">
    <citation type="journal article" date="2023" name="Mol. Biol. Evol.">
        <title>Third-Generation Sequencing Reveals the Adaptive Role of the Epigenome in Three Deep-Sea Polychaetes.</title>
        <authorList>
            <person name="Perez M."/>
            <person name="Aroh O."/>
            <person name="Sun Y."/>
            <person name="Lan Y."/>
            <person name="Juniper S.K."/>
            <person name="Young C.R."/>
            <person name="Angers B."/>
            <person name="Qian P.Y."/>
        </authorList>
    </citation>
    <scope>NUCLEOTIDE SEQUENCE</scope>
    <source>
        <strain evidence="3">R07B-5</strain>
    </source>
</reference>
<protein>
    <recommendedName>
        <fullName evidence="2">von Hippel-Lindau disease tumour suppressor beta domain-containing protein</fullName>
    </recommendedName>
</protein>
<accession>A0AAD9KGP8</accession>
<dbReference type="EMBL" id="JAODUO010001124">
    <property type="protein sequence ID" value="KAK2170937.1"/>
    <property type="molecule type" value="Genomic_DNA"/>
</dbReference>
<dbReference type="InterPro" id="IPR022772">
    <property type="entry name" value="VHL_tumour_suppress_b/a_dom"/>
</dbReference>
<organism evidence="3 4">
    <name type="scientific">Ridgeia piscesae</name>
    <name type="common">Tubeworm</name>
    <dbReference type="NCBI Taxonomy" id="27915"/>
    <lineage>
        <taxon>Eukaryota</taxon>
        <taxon>Metazoa</taxon>
        <taxon>Spiralia</taxon>
        <taxon>Lophotrochozoa</taxon>
        <taxon>Annelida</taxon>
        <taxon>Polychaeta</taxon>
        <taxon>Sedentaria</taxon>
        <taxon>Canalipalpata</taxon>
        <taxon>Sabellida</taxon>
        <taxon>Siboglinidae</taxon>
        <taxon>Ridgeia</taxon>
    </lineage>
</organism>
<evidence type="ECO:0000313" key="4">
    <source>
        <dbReference type="Proteomes" id="UP001209878"/>
    </source>
</evidence>
<proteinExistence type="inferred from homology"/>
<dbReference type="FunFam" id="2.60.40.780:FF:000001">
    <property type="entry name" value="von Hippel-Lindau disease tumor suppressor"/>
    <property type="match status" value="1"/>
</dbReference>
<dbReference type="InterPro" id="IPR037140">
    <property type="entry name" value="VHL_beta_dom_sf"/>
</dbReference>
<comment type="caution">
    <text evidence="3">The sequence shown here is derived from an EMBL/GenBank/DDBJ whole genome shotgun (WGS) entry which is preliminary data.</text>
</comment>
<evidence type="ECO:0000259" key="2">
    <source>
        <dbReference type="Pfam" id="PF01847"/>
    </source>
</evidence>
<evidence type="ECO:0000313" key="3">
    <source>
        <dbReference type="EMBL" id="KAK2170937.1"/>
    </source>
</evidence>
<dbReference type="Pfam" id="PF01847">
    <property type="entry name" value="VHL"/>
    <property type="match status" value="1"/>
</dbReference>
<dbReference type="InterPro" id="IPR024053">
    <property type="entry name" value="VHL_beta_dom"/>
</dbReference>
<evidence type="ECO:0000256" key="1">
    <source>
        <dbReference type="ARBA" id="ARBA00010057"/>
    </source>
</evidence>